<evidence type="ECO:0000313" key="2">
    <source>
        <dbReference type="EMBL" id="ROL53649.1"/>
    </source>
</evidence>
<gene>
    <name evidence="2" type="ORF">DPX16_11258</name>
</gene>
<protein>
    <submittedName>
        <fullName evidence="2">Uncharacterized protein</fullName>
    </submittedName>
</protein>
<name>A0A3N0Z5A5_ANAGA</name>
<evidence type="ECO:0000256" key="1">
    <source>
        <dbReference type="SAM" id="MobiDB-lite"/>
    </source>
</evidence>
<sequence length="140" mass="15421">MTSELEEQGAAAVVHLEESHNWMTSELEEQGAAAVVHLEESHNWSLGKQGVPTSLNDAKINQESITTTETAPLQRPEETTLVHLKESNDRMTSELEEQGAAAVVHLEESHNCQSRVNHNDGNCTTPATRENNSCPPQRVK</sequence>
<dbReference type="AlphaFoldDB" id="A0A3N0Z5A5"/>
<organism evidence="2 3">
    <name type="scientific">Anabarilius grahami</name>
    <name type="common">Kanglang fish</name>
    <name type="synonym">Barilius grahami</name>
    <dbReference type="NCBI Taxonomy" id="495550"/>
    <lineage>
        <taxon>Eukaryota</taxon>
        <taxon>Metazoa</taxon>
        <taxon>Chordata</taxon>
        <taxon>Craniata</taxon>
        <taxon>Vertebrata</taxon>
        <taxon>Euteleostomi</taxon>
        <taxon>Actinopterygii</taxon>
        <taxon>Neopterygii</taxon>
        <taxon>Teleostei</taxon>
        <taxon>Ostariophysi</taxon>
        <taxon>Cypriniformes</taxon>
        <taxon>Xenocyprididae</taxon>
        <taxon>Xenocypridinae</taxon>
        <taxon>Xenocypridinae incertae sedis</taxon>
        <taxon>Anabarilius</taxon>
    </lineage>
</organism>
<feature type="region of interest" description="Disordered" evidence="1">
    <location>
        <begin position="113"/>
        <end position="140"/>
    </location>
</feature>
<accession>A0A3N0Z5A5</accession>
<keyword evidence="3" id="KW-1185">Reference proteome</keyword>
<reference evidence="2 3" key="1">
    <citation type="submission" date="2018-10" db="EMBL/GenBank/DDBJ databases">
        <title>Genome assembly for a Yunnan-Guizhou Plateau 3E fish, Anabarilius grahami (Regan), and its evolutionary and genetic applications.</title>
        <authorList>
            <person name="Jiang W."/>
        </authorList>
    </citation>
    <scope>NUCLEOTIDE SEQUENCE [LARGE SCALE GENOMIC DNA]</scope>
    <source>
        <strain evidence="2">AG-KIZ</strain>
        <tissue evidence="2">Muscle</tissue>
    </source>
</reference>
<evidence type="ECO:0000313" key="3">
    <source>
        <dbReference type="Proteomes" id="UP000281406"/>
    </source>
</evidence>
<dbReference type="OrthoDB" id="9447832at2759"/>
<dbReference type="EMBL" id="RJVU01008096">
    <property type="protein sequence ID" value="ROL53649.1"/>
    <property type="molecule type" value="Genomic_DNA"/>
</dbReference>
<comment type="caution">
    <text evidence="2">The sequence shown here is derived from an EMBL/GenBank/DDBJ whole genome shotgun (WGS) entry which is preliminary data.</text>
</comment>
<dbReference type="Proteomes" id="UP000281406">
    <property type="component" value="Unassembled WGS sequence"/>
</dbReference>
<proteinExistence type="predicted"/>